<comment type="caution">
    <text evidence="7">The sequence shown here is derived from an EMBL/GenBank/DDBJ whole genome shotgun (WGS) entry which is preliminary data.</text>
</comment>
<dbReference type="InterPro" id="IPR051169">
    <property type="entry name" value="NADH-Q_oxidoreductase"/>
</dbReference>
<sequence>METIVILGGGAGGLELATRLGDTLGAGKRARVLLVDRYPGHFWKPLLHTVASGKCDPRVEELSFPAQAVEHDFEFIQGEVLCLDRAHQTITLAPRNRSGIDGVCRTIAYDKLVLALGAVTNFYSVPGAADHALTLDSVDDAEIFRRRFIDACIKAGEQKTQVDVVIVGGGATGVELAAELSNSARALAAYRVHTLNPETDIRISVIERGQHLLPQLHPQQANRAARQLRSLGIDVLTGTAVAQVTADAVIDAAGIAHRADLTLWAAGVEAPQLCATFGLAVNNLRQIVVDSSLCSTNDSQIYALGDCASYVCPIKGAAPPRAQVAHQQAMFLADLLSRRSGTPRPDFRYHDYGSLVSLGPQTAVGVLTGAVTGKSIRVGGATASLLYQLLYQKHLLNLHGTARVITQALVDWLRAKIVPPVKLY</sequence>
<comment type="similarity">
    <text evidence="2">Belongs to the NADH dehydrogenase family.</text>
</comment>
<dbReference type="Pfam" id="PF07992">
    <property type="entry name" value="Pyr_redox_2"/>
    <property type="match status" value="1"/>
</dbReference>
<keyword evidence="3" id="KW-0285">Flavoprotein</keyword>
<name>A0A6A7MY83_9BURK</name>
<accession>A0A6A7MY83</accession>
<keyword evidence="8" id="KW-1185">Reference proteome</keyword>
<dbReference type="EMBL" id="WHUG01000002">
    <property type="protein sequence ID" value="MQA37695.1"/>
    <property type="molecule type" value="Genomic_DNA"/>
</dbReference>
<dbReference type="GO" id="GO:0019646">
    <property type="term" value="P:aerobic electron transport chain"/>
    <property type="evidence" value="ECO:0007669"/>
    <property type="project" value="TreeGrafter"/>
</dbReference>
<dbReference type="PRINTS" id="PR00368">
    <property type="entry name" value="FADPNR"/>
</dbReference>
<evidence type="ECO:0000313" key="8">
    <source>
        <dbReference type="Proteomes" id="UP000440498"/>
    </source>
</evidence>
<evidence type="ECO:0000313" key="7">
    <source>
        <dbReference type="EMBL" id="MQA37695.1"/>
    </source>
</evidence>
<gene>
    <name evidence="7" type="ORF">GEV02_06005</name>
</gene>
<dbReference type="PANTHER" id="PTHR42913">
    <property type="entry name" value="APOPTOSIS-INDUCING FACTOR 1"/>
    <property type="match status" value="1"/>
</dbReference>
<dbReference type="PRINTS" id="PR00411">
    <property type="entry name" value="PNDRDTASEI"/>
</dbReference>
<evidence type="ECO:0000256" key="4">
    <source>
        <dbReference type="ARBA" id="ARBA00022827"/>
    </source>
</evidence>
<dbReference type="SUPFAM" id="SSF51905">
    <property type="entry name" value="FAD/NAD(P)-binding domain"/>
    <property type="match status" value="1"/>
</dbReference>
<protein>
    <submittedName>
        <fullName evidence="7">NADH dehydrogenase FAD-containing subunit</fullName>
    </submittedName>
</protein>
<evidence type="ECO:0000256" key="5">
    <source>
        <dbReference type="ARBA" id="ARBA00023002"/>
    </source>
</evidence>
<dbReference type="RefSeq" id="WP_152837087.1">
    <property type="nucleotide sequence ID" value="NZ_WHUG01000002.1"/>
</dbReference>
<organism evidence="7 8">
    <name type="scientific">Rugamonas aquatica</name>
    <dbReference type="NCBI Taxonomy" id="2743357"/>
    <lineage>
        <taxon>Bacteria</taxon>
        <taxon>Pseudomonadati</taxon>
        <taxon>Pseudomonadota</taxon>
        <taxon>Betaproteobacteria</taxon>
        <taxon>Burkholderiales</taxon>
        <taxon>Oxalobacteraceae</taxon>
        <taxon>Telluria group</taxon>
        <taxon>Rugamonas</taxon>
    </lineage>
</organism>
<dbReference type="Proteomes" id="UP000440498">
    <property type="component" value="Unassembled WGS sequence"/>
</dbReference>
<comment type="cofactor">
    <cofactor evidence="1">
        <name>FAD</name>
        <dbReference type="ChEBI" id="CHEBI:57692"/>
    </cofactor>
</comment>
<evidence type="ECO:0000259" key="6">
    <source>
        <dbReference type="Pfam" id="PF07992"/>
    </source>
</evidence>
<evidence type="ECO:0000256" key="1">
    <source>
        <dbReference type="ARBA" id="ARBA00001974"/>
    </source>
</evidence>
<keyword evidence="5" id="KW-0560">Oxidoreductase</keyword>
<dbReference type="InterPro" id="IPR023753">
    <property type="entry name" value="FAD/NAD-binding_dom"/>
</dbReference>
<reference evidence="7 8" key="1">
    <citation type="submission" date="2019-10" db="EMBL/GenBank/DDBJ databases">
        <title>Two novel species isolated from a subtropical stream in China.</title>
        <authorList>
            <person name="Lu H."/>
        </authorList>
    </citation>
    <scope>NUCLEOTIDE SEQUENCE [LARGE SCALE GENOMIC DNA]</scope>
    <source>
        <strain evidence="7 8">FT29W</strain>
    </source>
</reference>
<keyword evidence="4" id="KW-0274">FAD</keyword>
<dbReference type="GO" id="GO:0003955">
    <property type="term" value="F:NAD(P)H dehydrogenase (quinone) activity"/>
    <property type="evidence" value="ECO:0007669"/>
    <property type="project" value="TreeGrafter"/>
</dbReference>
<dbReference type="InterPro" id="IPR036188">
    <property type="entry name" value="FAD/NAD-bd_sf"/>
</dbReference>
<dbReference type="AlphaFoldDB" id="A0A6A7MY83"/>
<proteinExistence type="inferred from homology"/>
<feature type="domain" description="FAD/NAD(P)-binding" evidence="6">
    <location>
        <begin position="3"/>
        <end position="329"/>
    </location>
</feature>
<dbReference type="Gene3D" id="3.50.50.100">
    <property type="match status" value="1"/>
</dbReference>
<dbReference type="PANTHER" id="PTHR42913:SF3">
    <property type="entry name" value="64 KDA MITOCHONDRIAL NADH DEHYDROGENASE (EUROFUNG)"/>
    <property type="match status" value="1"/>
</dbReference>
<evidence type="ECO:0000256" key="2">
    <source>
        <dbReference type="ARBA" id="ARBA00005272"/>
    </source>
</evidence>
<evidence type="ECO:0000256" key="3">
    <source>
        <dbReference type="ARBA" id="ARBA00022630"/>
    </source>
</evidence>